<evidence type="ECO:0000259" key="2">
    <source>
        <dbReference type="PROSITE" id="PS51819"/>
    </source>
</evidence>
<dbReference type="InterPro" id="IPR004360">
    <property type="entry name" value="Glyas_Fos-R_dOase_dom"/>
</dbReference>
<dbReference type="Gene3D" id="3.10.180.10">
    <property type="entry name" value="2,3-Dihydroxybiphenyl 1,2-Dioxygenase, domain 1"/>
    <property type="match status" value="1"/>
</dbReference>
<name>A0A4R5BN80_9ACTN</name>
<dbReference type="EMBL" id="SMKY01000024">
    <property type="protein sequence ID" value="TDD87329.1"/>
    <property type="molecule type" value="Genomic_DNA"/>
</dbReference>
<feature type="domain" description="VOC" evidence="2">
    <location>
        <begin position="11"/>
        <end position="131"/>
    </location>
</feature>
<dbReference type="Proteomes" id="UP000295578">
    <property type="component" value="Unassembled WGS sequence"/>
</dbReference>
<comment type="caution">
    <text evidence="3">The sequence shown here is derived from an EMBL/GenBank/DDBJ whole genome shotgun (WGS) entry which is preliminary data.</text>
</comment>
<dbReference type="OrthoDB" id="115162at2"/>
<dbReference type="InterPro" id="IPR037523">
    <property type="entry name" value="VOC_core"/>
</dbReference>
<feature type="compositionally biased region" description="Basic and acidic residues" evidence="1">
    <location>
        <begin position="153"/>
        <end position="171"/>
    </location>
</feature>
<proteinExistence type="predicted"/>
<sequence length="171" mass="18728">MDTNDAPALDGVHHLKLPVSDIERSRSWYASRLGYVPLIEFTKGGRTTGITMAHPNGGPMIGFVLNPELARRASGFDYFAIGVPGKAELEDLAARLTAFGQEHAGVHFATIGWILPGTHDPDGHEVRFYTTDHHTRTPVDGKPLVVDDPIGTEAEREQTHRAQSTRSDDHP</sequence>
<dbReference type="RefSeq" id="WP_132195422.1">
    <property type="nucleotide sequence ID" value="NZ_SMKY01000024.1"/>
</dbReference>
<keyword evidence="4" id="KW-1185">Reference proteome</keyword>
<dbReference type="SUPFAM" id="SSF54593">
    <property type="entry name" value="Glyoxalase/Bleomycin resistance protein/Dihydroxybiphenyl dioxygenase"/>
    <property type="match status" value="1"/>
</dbReference>
<dbReference type="Pfam" id="PF00903">
    <property type="entry name" value="Glyoxalase"/>
    <property type="match status" value="1"/>
</dbReference>
<reference evidence="3 4" key="1">
    <citation type="submission" date="2019-03" db="EMBL/GenBank/DDBJ databases">
        <title>Draft genome sequences of novel Actinobacteria.</title>
        <authorList>
            <person name="Sahin N."/>
            <person name="Ay H."/>
            <person name="Saygin H."/>
        </authorList>
    </citation>
    <scope>NUCLEOTIDE SEQUENCE [LARGE SCALE GENOMIC DNA]</scope>
    <source>
        <strain evidence="3 4">DSM 45941</strain>
    </source>
</reference>
<protein>
    <submittedName>
        <fullName evidence="3">VOC family protein</fullName>
    </submittedName>
</protein>
<feature type="region of interest" description="Disordered" evidence="1">
    <location>
        <begin position="139"/>
        <end position="171"/>
    </location>
</feature>
<evidence type="ECO:0000313" key="4">
    <source>
        <dbReference type="Proteomes" id="UP000295578"/>
    </source>
</evidence>
<dbReference type="InterPro" id="IPR029068">
    <property type="entry name" value="Glyas_Bleomycin-R_OHBP_Dase"/>
</dbReference>
<dbReference type="CDD" id="cd06587">
    <property type="entry name" value="VOC"/>
    <property type="match status" value="1"/>
</dbReference>
<dbReference type="AlphaFoldDB" id="A0A4R5BN80"/>
<evidence type="ECO:0000313" key="3">
    <source>
        <dbReference type="EMBL" id="TDD87329.1"/>
    </source>
</evidence>
<evidence type="ECO:0000256" key="1">
    <source>
        <dbReference type="SAM" id="MobiDB-lite"/>
    </source>
</evidence>
<accession>A0A4R5BN80</accession>
<gene>
    <name evidence="3" type="ORF">E1293_07940</name>
</gene>
<organism evidence="3 4">
    <name type="scientific">Actinomadura darangshiensis</name>
    <dbReference type="NCBI Taxonomy" id="705336"/>
    <lineage>
        <taxon>Bacteria</taxon>
        <taxon>Bacillati</taxon>
        <taxon>Actinomycetota</taxon>
        <taxon>Actinomycetes</taxon>
        <taxon>Streptosporangiales</taxon>
        <taxon>Thermomonosporaceae</taxon>
        <taxon>Actinomadura</taxon>
    </lineage>
</organism>
<dbReference type="PROSITE" id="PS51819">
    <property type="entry name" value="VOC"/>
    <property type="match status" value="1"/>
</dbReference>